<keyword evidence="2" id="KW-1185">Reference proteome</keyword>
<proteinExistence type="predicted"/>
<dbReference type="VEuPathDB" id="FungiDB:VP01_3249g2"/>
<comment type="caution">
    <text evidence="1">The sequence shown here is derived from an EMBL/GenBank/DDBJ whole genome shotgun (WGS) entry which is preliminary data.</text>
</comment>
<name>A0A0L6UZY1_9BASI</name>
<accession>A0A0L6UZY1</accession>
<protein>
    <submittedName>
        <fullName evidence="1">Uncharacterized protein</fullName>
    </submittedName>
</protein>
<organism evidence="1 2">
    <name type="scientific">Puccinia sorghi</name>
    <dbReference type="NCBI Taxonomy" id="27349"/>
    <lineage>
        <taxon>Eukaryota</taxon>
        <taxon>Fungi</taxon>
        <taxon>Dikarya</taxon>
        <taxon>Basidiomycota</taxon>
        <taxon>Pucciniomycotina</taxon>
        <taxon>Pucciniomycetes</taxon>
        <taxon>Pucciniales</taxon>
        <taxon>Pucciniaceae</taxon>
        <taxon>Puccinia</taxon>
    </lineage>
</organism>
<dbReference type="EMBL" id="LAVV01008223">
    <property type="protein sequence ID" value="KNZ53405.1"/>
    <property type="molecule type" value="Genomic_DNA"/>
</dbReference>
<evidence type="ECO:0000313" key="1">
    <source>
        <dbReference type="EMBL" id="KNZ53405.1"/>
    </source>
</evidence>
<reference evidence="1 2" key="1">
    <citation type="submission" date="2015-08" db="EMBL/GenBank/DDBJ databases">
        <title>Next Generation Sequencing and Analysis of the Genome of Puccinia sorghi L Schw, the Causal Agent of Maize Common Rust.</title>
        <authorList>
            <person name="Rochi L."/>
            <person name="Burguener G."/>
            <person name="Darino M."/>
            <person name="Turjanski A."/>
            <person name="Kreff E."/>
            <person name="Dieguez M.J."/>
            <person name="Sacco F."/>
        </authorList>
    </citation>
    <scope>NUCLEOTIDE SEQUENCE [LARGE SCALE GENOMIC DNA]</scope>
    <source>
        <strain evidence="1 2">RO10H11247</strain>
    </source>
</reference>
<dbReference type="Proteomes" id="UP000037035">
    <property type="component" value="Unassembled WGS sequence"/>
</dbReference>
<dbReference type="AlphaFoldDB" id="A0A0L6UZY1"/>
<sequence>MENGIRTKLKSKNPCGQSFWMCMPSMGETLANAFQSPIFFSLLLHPKNSFLISSLQKMNPPFSLLHLQHL</sequence>
<gene>
    <name evidence="1" type="ORF">VP01_3249g2</name>
</gene>
<evidence type="ECO:0000313" key="2">
    <source>
        <dbReference type="Proteomes" id="UP000037035"/>
    </source>
</evidence>